<keyword evidence="1" id="KW-0812">Transmembrane</keyword>
<gene>
    <name evidence="2" type="ORF">ABIA69_004201</name>
</gene>
<evidence type="ECO:0000313" key="3">
    <source>
        <dbReference type="Proteomes" id="UP001549363"/>
    </source>
</evidence>
<evidence type="ECO:0000313" key="2">
    <source>
        <dbReference type="EMBL" id="MET4563008.1"/>
    </source>
</evidence>
<reference evidence="2 3" key="1">
    <citation type="submission" date="2024-06" db="EMBL/GenBank/DDBJ databases">
        <title>Sorghum-associated microbial communities from plants grown in Nebraska, USA.</title>
        <authorList>
            <person name="Schachtman D."/>
        </authorList>
    </citation>
    <scope>NUCLEOTIDE SEQUENCE [LARGE SCALE GENOMIC DNA]</scope>
    <source>
        <strain evidence="2 3">736</strain>
    </source>
</reference>
<name>A0ABV2PPX5_9BACI</name>
<keyword evidence="1" id="KW-0472">Membrane</keyword>
<comment type="caution">
    <text evidence="2">The sequence shown here is derived from an EMBL/GenBank/DDBJ whole genome shotgun (WGS) entry which is preliminary data.</text>
</comment>
<dbReference type="Proteomes" id="UP001549363">
    <property type="component" value="Unassembled WGS sequence"/>
</dbReference>
<keyword evidence="1" id="KW-1133">Transmembrane helix</keyword>
<dbReference type="InterPro" id="IPR021324">
    <property type="entry name" value="DUF2929"/>
</dbReference>
<sequence>MQYIVTFVWSFLLVSMLNYVVSSVLGVPFDFQTGAIISVVFSVLIFVIGAIIPNEPTPDAADHH</sequence>
<accession>A0ABV2PPX5</accession>
<keyword evidence="3" id="KW-1185">Reference proteome</keyword>
<evidence type="ECO:0000256" key="1">
    <source>
        <dbReference type="SAM" id="Phobius"/>
    </source>
</evidence>
<organism evidence="2 3">
    <name type="scientific">Lysinibacillus parviboronicapiens</name>
    <dbReference type="NCBI Taxonomy" id="436516"/>
    <lineage>
        <taxon>Bacteria</taxon>
        <taxon>Bacillati</taxon>
        <taxon>Bacillota</taxon>
        <taxon>Bacilli</taxon>
        <taxon>Bacillales</taxon>
        <taxon>Bacillaceae</taxon>
        <taxon>Lysinibacillus</taxon>
    </lineage>
</organism>
<protein>
    <submittedName>
        <fullName evidence="2">CHASE2 domain-containing sensor protein</fullName>
    </submittedName>
</protein>
<dbReference type="EMBL" id="JBEPSB010000029">
    <property type="protein sequence ID" value="MET4563008.1"/>
    <property type="molecule type" value="Genomic_DNA"/>
</dbReference>
<feature type="transmembrane region" description="Helical" evidence="1">
    <location>
        <begin position="36"/>
        <end position="54"/>
    </location>
</feature>
<dbReference type="Pfam" id="PF11151">
    <property type="entry name" value="DUF2929"/>
    <property type="match status" value="1"/>
</dbReference>
<proteinExistence type="predicted"/>
<dbReference type="RefSeq" id="WP_054768176.1">
    <property type="nucleotide sequence ID" value="NZ_CP073713.1"/>
</dbReference>